<comment type="caution">
    <text evidence="1">The sequence shown here is derived from an EMBL/GenBank/DDBJ whole genome shotgun (WGS) entry which is preliminary data.</text>
</comment>
<name>A0ACB9VMM4_9CETA</name>
<keyword evidence="2" id="KW-1185">Reference proteome</keyword>
<sequence>MLCMCFSPSEETLIASTSKSQLYSITMSLTEISKMSLAAALPASFLVTTGQIWIQFLSTKNESNPYSLLNHRRQIKIFLHSAEQLGHDDTYESTMEHTPYADLEPGPGKSCLGFYEDLAKCFQDPEYESILVTALEGLHTSPVPKRILVVGAGMSGLTAAKALQDAGHQVTILEASDYVGGRVMTFRNEKEGWYCELGPMRIPKSHRLVHTYVRKLGLKLNKFLQYDDNTWYFINRKRYRAREIKANPELLGYSMNPREKGKNAINLFYQSLGKLKSLKELNCSHLMSFYDSYSTKAPTEAPSYTLCPLSDASIQQAHLLKEGMLSQGGVKMIRDVMNEDAGHYKSLLESLQMDMIFTANEFSEITGGFDQLPKALNASLKPGTIRLGSKVEKVVRDGPEVRISYRTGETNSTLRTLTADFVIISASAKATRLITFEPLLSQDKMDALRSVRYTSATKVVLACNESFWERDGIHGGVSITDLPSRHIYYPSHHLPSGKGILLASYTVGKDSLFFASMQQDQVVDIVLRDLAAVHQIPKEDLQHMCPSSVLKRWSLDPLFMGAFTAFTPYQFVDYSQQLFQPEGRIHFAGEHTCLPHAWIDTAIKSGLQVAKNIQAAVDKEITER</sequence>
<proteinExistence type="predicted"/>
<reference evidence="1" key="1">
    <citation type="submission" date="2022-03" db="EMBL/GenBank/DDBJ databases">
        <title>Genomic analyses of argali, domestic sheep and their hybrids provide insights into chromosomal evolution, heterosis and genetic basis of agronomic traits.</title>
        <authorList>
            <person name="Li M."/>
        </authorList>
    </citation>
    <scope>NUCLEOTIDE SEQUENCE</scope>
    <source>
        <strain evidence="1">F1 hybrid</strain>
    </source>
</reference>
<gene>
    <name evidence="1" type="ORF">MJG53_002112</name>
</gene>
<accession>A0ACB9VMM4</accession>
<protein>
    <submittedName>
        <fullName evidence="1">Uncharacterized protein</fullName>
    </submittedName>
</protein>
<dbReference type="Proteomes" id="UP001057279">
    <property type="component" value="Linkage Group LG01"/>
</dbReference>
<organism evidence="1 2">
    <name type="scientific">Ovis ammon polii x Ovis aries</name>
    <dbReference type="NCBI Taxonomy" id="2918886"/>
    <lineage>
        <taxon>Eukaryota</taxon>
        <taxon>Metazoa</taxon>
        <taxon>Chordata</taxon>
        <taxon>Craniata</taxon>
        <taxon>Vertebrata</taxon>
        <taxon>Euteleostomi</taxon>
        <taxon>Mammalia</taxon>
        <taxon>Eutheria</taxon>
        <taxon>Laurasiatheria</taxon>
        <taxon>Artiodactyla</taxon>
        <taxon>Ruminantia</taxon>
        <taxon>Pecora</taxon>
        <taxon>Bovidae</taxon>
        <taxon>Caprinae</taxon>
        <taxon>Ovis</taxon>
    </lineage>
</organism>
<evidence type="ECO:0000313" key="2">
    <source>
        <dbReference type="Proteomes" id="UP001057279"/>
    </source>
</evidence>
<dbReference type="EMBL" id="CM043026">
    <property type="protein sequence ID" value="KAI4591063.1"/>
    <property type="molecule type" value="Genomic_DNA"/>
</dbReference>
<evidence type="ECO:0000313" key="1">
    <source>
        <dbReference type="EMBL" id="KAI4591063.1"/>
    </source>
</evidence>